<evidence type="ECO:0000256" key="2">
    <source>
        <dbReference type="SAM" id="SignalP"/>
    </source>
</evidence>
<keyword evidence="2" id="KW-0732">Signal</keyword>
<evidence type="ECO:0000256" key="1">
    <source>
        <dbReference type="SAM" id="Phobius"/>
    </source>
</evidence>
<keyword evidence="1" id="KW-1133">Transmembrane helix</keyword>
<gene>
    <name evidence="3" type="ORF">PPENT_87.1.T0560015</name>
</gene>
<organism evidence="3 4">
    <name type="scientific">Paramecium pentaurelia</name>
    <dbReference type="NCBI Taxonomy" id="43138"/>
    <lineage>
        <taxon>Eukaryota</taxon>
        <taxon>Sar</taxon>
        <taxon>Alveolata</taxon>
        <taxon>Ciliophora</taxon>
        <taxon>Intramacronucleata</taxon>
        <taxon>Oligohymenophorea</taxon>
        <taxon>Peniculida</taxon>
        <taxon>Parameciidae</taxon>
        <taxon>Paramecium</taxon>
    </lineage>
</organism>
<keyword evidence="1" id="KW-0812">Transmembrane</keyword>
<protein>
    <recommendedName>
        <fullName evidence="5">Transmembrane protein</fullName>
    </recommendedName>
</protein>
<keyword evidence="1" id="KW-0472">Membrane</keyword>
<feature type="transmembrane region" description="Helical" evidence="1">
    <location>
        <begin position="2813"/>
        <end position="2835"/>
    </location>
</feature>
<evidence type="ECO:0000313" key="4">
    <source>
        <dbReference type="Proteomes" id="UP000689195"/>
    </source>
</evidence>
<comment type="caution">
    <text evidence="3">The sequence shown here is derived from an EMBL/GenBank/DDBJ whole genome shotgun (WGS) entry which is preliminary data.</text>
</comment>
<evidence type="ECO:0000313" key="3">
    <source>
        <dbReference type="EMBL" id="CAD8171962.1"/>
    </source>
</evidence>
<feature type="chain" id="PRO_5035796845" description="Transmembrane protein" evidence="2">
    <location>
        <begin position="22"/>
        <end position="2856"/>
    </location>
</feature>
<name>A0A8S1V7J1_9CILI</name>
<feature type="signal peptide" evidence="2">
    <location>
        <begin position="1"/>
        <end position="21"/>
    </location>
</feature>
<dbReference type="OrthoDB" id="290788at2759"/>
<reference evidence="3" key="1">
    <citation type="submission" date="2021-01" db="EMBL/GenBank/DDBJ databases">
        <authorList>
            <consortium name="Genoscope - CEA"/>
            <person name="William W."/>
        </authorList>
    </citation>
    <scope>NUCLEOTIDE SEQUENCE</scope>
</reference>
<keyword evidence="4" id="KW-1185">Reference proteome</keyword>
<sequence>MKQKITSSLIVFLICLLTVNSKSTGCFSKVEQLQLFPTKGEKLQINLRDNIFEGEDLTYELQDTYFKIVNPVANTGGISSHISSASNIRAAKPYHTKKMQSWLNSFVFLDQSATEVSIYFSEGTALDKIPTPDFNTKVKIATVTNNLQCYDVEYIDNDKFIVDCQKEVTEKQITKQIDVFYIYSKQTKKITSFDDEASVKIYNQRRIGLYYSTSALGKETTYIVRVTPTYSMNPTDQLSGNSIVQVYALSENYQPMPRNYILDNVTMALLLGKVEIELSIVDFEISYNGFIFLLDAQYGLFVVRFQPTGQWELFASVDFQQGRLYSFDIDYEHKKDGSELGVIAILGYNFFAILDAEKSYVHNLPFFQFEYPATIKISQDNIIIRNDKQTYFYKIDVDTDKIYLNYKQEIPISDVLLINPQEPDLIQISTKNSYRHTISNGYLYYSGSDKVQQKKVVVIKAKTSSKEECTVYLSYQIIEDNENWIYQLFDQPMPFPNIIAEGQSQSILKKLASGPNLQYRLLKSTQFEDTDITTTIRSRVELSLNNEQPKNVIYAEIISTEDDTIFYQVLQTQNMKIQILNCVHNSVYVDATFCDIYIDDLGITTKVNKQNFSIWAKYNVIYFMYIDTQYNVVIRSIHDGVITPVKTIQLDPTVTANKILNILNCGDYLLIHISNNDILTFLIYRPELFVLTTLNKNSFSLYGYNEDWEPKALFTNKKLHPNILFIQHKNHILILDTDFGLFSFIKTIQITPNLDYSIAIGKETFFVVQGKSSNDVKDAQIYEYNFADINHVYLLKKLYLYWYDISTPLNVDYSEDTGHLFVRGVCLYCSKSFVLVFQPNTPQHEALVQAWDIADTLIPDSKSILIAANGFHQTYLYLNVEGEQSLFAVYDQTTMIVYSKIQQDVYSNKYPLNFQIRNYNFQGKPEKFNTIDINQQITTISSLTQIKLNQNDFPFSKVAVEIYSTDETKTFDLGQNWYSGQIGNFEIDCDQCETNIELQSTFDLINPKIFNGYEIRDHIKYNTDFNIMQATTGLIFVNLDNTLASVYDFDLPNINYQCYQATVSEDKMIIYSLCNDGTEFTVYATGCFSITGCSPLGEKFKLGMASKIQIISNELLVVLHTDINNPELVQEGKIVLYKIVMGLQAWKLEVIEIIDLNYLNSKLTTPLNDFRPADFSIVKQKYYQQNKYSYKLFISDSNIGFIFIDFSFSNLPEYVFLSIETLNLHNYLNKQVSQYTLPTTKFLSFQFIWEPIFDWSSNQLRTYLIILTTDASQYGFKFDFAGQPAYNTLLTAKALSAVIVRYGDWVPLNKLAIHNKYLQLAIPYRNENQIIVAVYDIDIVTTNDFSAIVPTISVGTYTIFYEQAQWISPLNLAMFFAKQDKILFVSQLQGPLQSYGIYRSPILILKNQDKTLKSQEITLIAKNNFSEEKLKLKLIVQEVDTNECIAKITNLMIYPSTNEVMQWNLSQNLFDGVSLKYNIDQIDFEIIQNSQQIGQYINHIQIATQIIQAKALITQNRAWSNQFGFLNKDNSKYSIFYTNIPTFNNAPSFNQIINIKKTDINLNCIDFLLLSSNSFIIDCQIQNNKFLLLIQSNQETQYFKVESLFLNRVMDTYKIKDDQYVVRVTLSINNEGQLANNSFVELFQVTNEGLISKTTLDKTKLINISGKQINQLNIVDFKIGLNGQIYLLDAKIGIFVVFFDTDWKFSKFIGYNFGQSFAFDRTVFSNNEEMFVIKGYNYYGVINQEGKIKKVQDLPFASVTYPQQIMLSHKYVFLHNQGNLYIYHTDEDNSSLIDIMNVSNGAGIVNPNSQDIVILSLTSSSAWTFSLGQLKFNGNAQASTNFKTLTISAKSQHNQVCYSRIFYQVLASNSETIFKKVDTETPFPKVLDENDEQVKLGSLVSGPNLIYEIIQPKSPLTLHSNNFMNLFAEPDLDVFAQIAHQRTIKVNNWPKKSLYQTSLIGNNQETLFQVFQQEDKKVIIQTCELTDHVRYECKDFGNVQVKEQLSDQLFSIWQDSENIVHFIILETPFIIKFFKIKNSQTVQYGFIKLNENEEKDELKVLAFQNQGDFIFLIQENGELSSYSTEKFTLINKVTGVNLIGFQGDWKPIKLYGNRILRQNVIFVQNENNVAIINYSNQEFIYGQQINYTKGNQIYITQSVNSFFFVNNKELSEYNYEIVNNVFKQKTVELFGYQITNPLGVSSHLQTGILIIRTTKNDNVYLNIFKPDQLQHDTFYLAVKINAKVDDIFAVSACGSDPIGSAYIITLVSSEVVQQLDFIVLDPQLIIIPNKQKQKYLTDYEITINVKNADSQNNNLLPFTQKVKVINTFTNLIVDDTNQIQQIDIEPKQNSTSIKLKNGWINGQQAYCTLKQEKANDIVLQSYLQETKKEALTNHQIKDVSTFQKNVILQAKNTVLLMKDNKLEESKPILDILGQEYDCFRITSYEKSIYSLCNNGVEDQIQVASCNDKQECKRENAYISSPFATQIVTLAQDVVVILHTDSLNPENYDGYITIHKLISIDAIWSQTLLFTIDYQFIQSKLGAQTPKSFRPSSFLHSLTHSDDNLFAFQFIISDSVNGLLFIDLTISKTTFDIKFLFMEYQLLNKWLNDNKQYANDYTHYYSNKIIEESIKDKTKTITIVVVTDNSSSYIFALTFAISDNHSNKLTDTKVIAALNRYGSWKALNTVAANKQSVVLAFVHNSKVVVGVYHISDNAVQAIKGSFSFTIAGTSKLEPIDFPLYLQDSTLISSKASKGLNQYEIRQDISLNFGESAKLENQTLTITFFNDYRTVSKQIKLNIKPDAGGDDDGGSSSKAWWITLIVAGSILILGLIGFLFYKKRNYQDEDQDDQESGLMHVN</sequence>
<evidence type="ECO:0008006" key="5">
    <source>
        <dbReference type="Google" id="ProtNLM"/>
    </source>
</evidence>
<accession>A0A8S1V7J1</accession>
<proteinExistence type="predicted"/>
<dbReference type="EMBL" id="CAJJDO010000056">
    <property type="protein sequence ID" value="CAD8171962.1"/>
    <property type="molecule type" value="Genomic_DNA"/>
</dbReference>
<dbReference type="Proteomes" id="UP000689195">
    <property type="component" value="Unassembled WGS sequence"/>
</dbReference>